<accession>A0A2M9D474</accession>
<evidence type="ECO:0000256" key="5">
    <source>
        <dbReference type="ARBA" id="ARBA00023136"/>
    </source>
</evidence>
<dbReference type="PANTHER" id="PTHR30250">
    <property type="entry name" value="PST FAMILY PREDICTED COLANIC ACID TRANSPORTER"/>
    <property type="match status" value="1"/>
</dbReference>
<keyword evidence="6" id="KW-0614">Plasmid</keyword>
<dbReference type="OrthoDB" id="9815248at2"/>
<dbReference type="AlphaFoldDB" id="A0A1P8QYE2"/>
<evidence type="ECO:0000256" key="1">
    <source>
        <dbReference type="ARBA" id="ARBA00004651"/>
    </source>
</evidence>
<geneLocation type="plasmid" evidence="6">
    <name>unnamed</name>
</geneLocation>
<keyword evidence="4" id="KW-1133">Transmembrane helix</keyword>
<accession>A0A1P8QYE2</accession>
<keyword evidence="5" id="KW-0472">Membrane</keyword>
<gene>
    <name evidence="6" type="ORF">BV394_15940</name>
</gene>
<evidence type="ECO:0000313" key="6">
    <source>
        <dbReference type="EMBL" id="APX91386.1"/>
    </source>
</evidence>
<keyword evidence="3" id="KW-0812">Transmembrane</keyword>
<dbReference type="EMBL" id="CP019127">
    <property type="protein sequence ID" value="APX91386.1"/>
    <property type="molecule type" value="Genomic_DNA"/>
</dbReference>
<evidence type="ECO:0000256" key="3">
    <source>
        <dbReference type="ARBA" id="ARBA00022692"/>
    </source>
</evidence>
<reference evidence="6" key="1">
    <citation type="submission" date="2017-01" db="EMBL/GenBank/DDBJ databases">
        <title>Genomic analysis of Xuhuaishuia manganoxidans DY6-4.</title>
        <authorList>
            <person name="Wang X."/>
        </authorList>
    </citation>
    <scope>NUCLEOTIDE SEQUENCE</scope>
    <source>
        <strain evidence="6">DY6-4</strain>
        <plasmid evidence="6">unnamed</plasmid>
    </source>
</reference>
<comment type="subcellular location">
    <subcellularLocation>
        <location evidence="1">Cell membrane</location>
        <topology evidence="1">Multi-pass membrane protein</topology>
    </subcellularLocation>
</comment>
<evidence type="ECO:0000256" key="2">
    <source>
        <dbReference type="ARBA" id="ARBA00022475"/>
    </source>
</evidence>
<name>A0A1P8QYE2_9RHOB</name>
<sequence>MSRLSGEGRMRSASLLSGSLIYLVASVTTAALPFLLLPVLTSYMPPAEFGLLGVFQGLYTLFLALCGLSTAGAVVRQSYDVGREEIGVYIFNVLLILAATTTTLGLGLLLAGAPLGDWLQIPPGFMLAGLAAAAMVFTLNLLLGQYQVRRKPLAYGAFQIGHSALNIGLSLLFVVGLGWGAWGRVSGVMWAALAFGLLALVVLRLGGRLRARWSPQDIRGALRFGVPLMPHEMGTFFVTWFGVFVLNRMVSSEAVGLYLFAFQISMVLGVICDAFNKAYVPWLFELLKTGGAEGQRRIVKLTYGYFALMAVLTLIAFALARPVVALVFDPAYLPAAGLIGWLVLGQALGGCYLMTTNYLAYARRTELLSLVTVAGSVTNVALLLALIPILGIHGGVIAFVVARLVIFLLTWVLAQRVMPMPWRLKSKEV</sequence>
<dbReference type="GO" id="GO:0005886">
    <property type="term" value="C:plasma membrane"/>
    <property type="evidence" value="ECO:0007669"/>
    <property type="project" value="UniProtKB-SubCell"/>
</dbReference>
<dbReference type="Pfam" id="PF01943">
    <property type="entry name" value="Polysacc_synt"/>
    <property type="match status" value="1"/>
</dbReference>
<dbReference type="PANTHER" id="PTHR30250:SF11">
    <property type="entry name" value="O-ANTIGEN TRANSPORTER-RELATED"/>
    <property type="match status" value="1"/>
</dbReference>
<keyword evidence="2" id="KW-1003">Cell membrane</keyword>
<proteinExistence type="predicted"/>
<dbReference type="InterPro" id="IPR002797">
    <property type="entry name" value="Polysacc_synth"/>
</dbReference>
<protein>
    <submittedName>
        <fullName evidence="6">Uncharacterized protein</fullName>
    </submittedName>
</protein>
<dbReference type="InterPro" id="IPR050833">
    <property type="entry name" value="Poly_Biosynth_Transport"/>
</dbReference>
<organism evidence="6">
    <name type="scientific">Brevirhabdus pacifica</name>
    <dbReference type="NCBI Taxonomy" id="1267768"/>
    <lineage>
        <taxon>Bacteria</taxon>
        <taxon>Pseudomonadati</taxon>
        <taxon>Pseudomonadota</taxon>
        <taxon>Alphaproteobacteria</taxon>
        <taxon>Rhodobacterales</taxon>
        <taxon>Paracoccaceae</taxon>
        <taxon>Brevirhabdus</taxon>
    </lineage>
</organism>
<evidence type="ECO:0000256" key="4">
    <source>
        <dbReference type="ARBA" id="ARBA00022989"/>
    </source>
</evidence>